<protein>
    <submittedName>
        <fullName evidence="1">Uncharacterized protein</fullName>
    </submittedName>
</protein>
<accession>A0A9P4NWM3</accession>
<dbReference type="AlphaFoldDB" id="A0A9P4NWM3"/>
<sequence length="301" mass="33627">MVDIPLGEVKNASRVRELNPPLTLIDCTRHHNHSKTQNSSLPSLPAIMPETIPLKCNICPKKPLFSDVSHLLAPSSLRSMFLTFSHTSRPNQGTPLAMDTSRTIAKCDFGPSSDGEPRETIEANDQWYAEWGVEDLMANPMAAKDSEKPGVKAKAADAQPIPSRTKSASSVQLGWRVEGDHRSKRPMTPGGESREIIEAYGQWYAEWGVEDLMADRMAAKGSKKTGVKNRAPAYQPSKNYWALMFSNSKSVIRLSTTESRRAIAICRLHRSRRKVRSHPTLFSSHTELGQLMPRQQHQFLI</sequence>
<evidence type="ECO:0000313" key="2">
    <source>
        <dbReference type="Proteomes" id="UP000800235"/>
    </source>
</evidence>
<dbReference type="EMBL" id="MU007025">
    <property type="protein sequence ID" value="KAF2432554.1"/>
    <property type="molecule type" value="Genomic_DNA"/>
</dbReference>
<name>A0A9P4NWM3_9PEZI</name>
<dbReference type="OrthoDB" id="5428259at2759"/>
<evidence type="ECO:0000313" key="1">
    <source>
        <dbReference type="EMBL" id="KAF2432554.1"/>
    </source>
</evidence>
<gene>
    <name evidence="1" type="ORF">EJ08DRAFT_658898</name>
</gene>
<proteinExistence type="predicted"/>
<organism evidence="1 2">
    <name type="scientific">Tothia fuscella</name>
    <dbReference type="NCBI Taxonomy" id="1048955"/>
    <lineage>
        <taxon>Eukaryota</taxon>
        <taxon>Fungi</taxon>
        <taxon>Dikarya</taxon>
        <taxon>Ascomycota</taxon>
        <taxon>Pezizomycotina</taxon>
        <taxon>Dothideomycetes</taxon>
        <taxon>Pleosporomycetidae</taxon>
        <taxon>Venturiales</taxon>
        <taxon>Cylindrosympodiaceae</taxon>
        <taxon>Tothia</taxon>
    </lineage>
</organism>
<dbReference type="Proteomes" id="UP000800235">
    <property type="component" value="Unassembled WGS sequence"/>
</dbReference>
<reference evidence="1" key="1">
    <citation type="journal article" date="2020" name="Stud. Mycol.">
        <title>101 Dothideomycetes genomes: a test case for predicting lifestyles and emergence of pathogens.</title>
        <authorList>
            <person name="Haridas S."/>
            <person name="Albert R."/>
            <person name="Binder M."/>
            <person name="Bloem J."/>
            <person name="Labutti K."/>
            <person name="Salamov A."/>
            <person name="Andreopoulos B."/>
            <person name="Baker S."/>
            <person name="Barry K."/>
            <person name="Bills G."/>
            <person name="Bluhm B."/>
            <person name="Cannon C."/>
            <person name="Castanera R."/>
            <person name="Culley D."/>
            <person name="Daum C."/>
            <person name="Ezra D."/>
            <person name="Gonzalez J."/>
            <person name="Henrissat B."/>
            <person name="Kuo A."/>
            <person name="Liang C."/>
            <person name="Lipzen A."/>
            <person name="Lutzoni F."/>
            <person name="Magnuson J."/>
            <person name="Mondo S."/>
            <person name="Nolan M."/>
            <person name="Ohm R."/>
            <person name="Pangilinan J."/>
            <person name="Park H.-J."/>
            <person name="Ramirez L."/>
            <person name="Alfaro M."/>
            <person name="Sun H."/>
            <person name="Tritt A."/>
            <person name="Yoshinaga Y."/>
            <person name="Zwiers L.-H."/>
            <person name="Turgeon B."/>
            <person name="Goodwin S."/>
            <person name="Spatafora J."/>
            <person name="Crous P."/>
            <person name="Grigoriev I."/>
        </authorList>
    </citation>
    <scope>NUCLEOTIDE SEQUENCE</scope>
    <source>
        <strain evidence="1">CBS 130266</strain>
    </source>
</reference>
<keyword evidence="2" id="KW-1185">Reference proteome</keyword>
<comment type="caution">
    <text evidence="1">The sequence shown here is derived from an EMBL/GenBank/DDBJ whole genome shotgun (WGS) entry which is preliminary data.</text>
</comment>